<dbReference type="RefSeq" id="WP_377431965.1">
    <property type="nucleotide sequence ID" value="NZ_JBHSPR010000060.1"/>
</dbReference>
<gene>
    <name evidence="1" type="ORF">ACFP2T_40360</name>
</gene>
<evidence type="ECO:0000313" key="1">
    <source>
        <dbReference type="EMBL" id="MFC6022397.1"/>
    </source>
</evidence>
<evidence type="ECO:0000313" key="2">
    <source>
        <dbReference type="Proteomes" id="UP001596203"/>
    </source>
</evidence>
<evidence type="ECO:0008006" key="3">
    <source>
        <dbReference type="Google" id="ProtNLM"/>
    </source>
</evidence>
<reference evidence="2" key="1">
    <citation type="journal article" date="2019" name="Int. J. Syst. Evol. Microbiol.">
        <title>The Global Catalogue of Microorganisms (GCM) 10K type strain sequencing project: providing services to taxonomists for standard genome sequencing and annotation.</title>
        <authorList>
            <consortium name="The Broad Institute Genomics Platform"/>
            <consortium name="The Broad Institute Genome Sequencing Center for Infectious Disease"/>
            <person name="Wu L."/>
            <person name="Ma J."/>
        </authorList>
    </citation>
    <scope>NUCLEOTIDE SEQUENCE [LARGE SCALE GENOMIC DNA]</scope>
    <source>
        <strain evidence="2">ZS-35-S2</strain>
    </source>
</reference>
<accession>A0ABW1KKQ0</accession>
<organism evidence="1 2">
    <name type="scientific">Plantactinospora solaniradicis</name>
    <dbReference type="NCBI Taxonomy" id="1723736"/>
    <lineage>
        <taxon>Bacteria</taxon>
        <taxon>Bacillati</taxon>
        <taxon>Actinomycetota</taxon>
        <taxon>Actinomycetes</taxon>
        <taxon>Micromonosporales</taxon>
        <taxon>Micromonosporaceae</taxon>
        <taxon>Plantactinospora</taxon>
    </lineage>
</organism>
<keyword evidence="2" id="KW-1185">Reference proteome</keyword>
<sequence>MSYQSQSVGDEDSRLRDTKTFVQNLDELAANSWPGRPIPGTERIEGMDRSGNVYCIVDPLGNVLDVQIESGWWNALGPAHVGAAILDALEQARSKAAMAVMILTRYGHKPDVPEEPDFATQVAGPRIPLPDPDDPDLLDALNAKIERAFTVLDAADRIRQAVDNQERRVVAGPQGLFRLVLVGLAVQGAEVDHQNLGPYDGNRLAADARAALRAVGRNGANVYQSYGRA</sequence>
<name>A0ABW1KKQ0_9ACTN</name>
<dbReference type="EMBL" id="JBHSPR010000060">
    <property type="protein sequence ID" value="MFC6022397.1"/>
    <property type="molecule type" value="Genomic_DNA"/>
</dbReference>
<protein>
    <recommendedName>
        <fullName evidence="3">ESX secretion-associated protein EspG</fullName>
    </recommendedName>
</protein>
<proteinExistence type="predicted"/>
<comment type="caution">
    <text evidence="1">The sequence shown here is derived from an EMBL/GenBank/DDBJ whole genome shotgun (WGS) entry which is preliminary data.</text>
</comment>
<dbReference type="Proteomes" id="UP001596203">
    <property type="component" value="Unassembled WGS sequence"/>
</dbReference>